<dbReference type="InterPro" id="IPR006612">
    <property type="entry name" value="THAP_Znf"/>
</dbReference>
<dbReference type="Gene3D" id="6.20.210.20">
    <property type="entry name" value="THAP domain"/>
    <property type="match status" value="1"/>
</dbReference>
<name>A0A026WKJ8_OOCBI</name>
<keyword evidence="4 5" id="KW-0238">DNA-binding</keyword>
<dbReference type="GO" id="GO:0003677">
    <property type="term" value="F:DNA binding"/>
    <property type="evidence" value="ECO:0007669"/>
    <property type="project" value="UniProtKB-UniRule"/>
</dbReference>
<dbReference type="GO" id="GO:0008270">
    <property type="term" value="F:zinc ion binding"/>
    <property type="evidence" value="ECO:0007669"/>
    <property type="project" value="UniProtKB-KW"/>
</dbReference>
<dbReference type="SUPFAM" id="SSF57716">
    <property type="entry name" value="Glucocorticoid receptor-like (DNA-binding domain)"/>
    <property type="match status" value="1"/>
</dbReference>
<dbReference type="InterPro" id="IPR038441">
    <property type="entry name" value="THAP_Znf_sf"/>
</dbReference>
<keyword evidence="8" id="KW-1185">Reference proteome</keyword>
<evidence type="ECO:0000256" key="3">
    <source>
        <dbReference type="ARBA" id="ARBA00022833"/>
    </source>
</evidence>
<proteinExistence type="predicted"/>
<evidence type="ECO:0000256" key="5">
    <source>
        <dbReference type="PROSITE-ProRule" id="PRU00309"/>
    </source>
</evidence>
<keyword evidence="1" id="KW-0479">Metal-binding</keyword>
<gene>
    <name evidence="7" type="ORF">X777_03255</name>
</gene>
<evidence type="ECO:0000256" key="2">
    <source>
        <dbReference type="ARBA" id="ARBA00022771"/>
    </source>
</evidence>
<dbReference type="SMART" id="SM00980">
    <property type="entry name" value="THAP"/>
    <property type="match status" value="1"/>
</dbReference>
<dbReference type="AlphaFoldDB" id="A0A026WKJ8"/>
<sequence>MAFVIIGCVLLSEKKKWEFIVCCAAIGTKIVSYHRFPKDRHSREKWLSFCGIGEKDLNTATFLCSNHFKEEDLTKRINCVIVNPGAIPFIKTQKRKKRSNTTDDKYQPLMKKHNWDEMSIVEASTSSDNSQTAANTVSILIEAILIIIYFFSELSNISKNNTYLFSNLDTSSLDLSAETNHNEESLSAH</sequence>
<evidence type="ECO:0000256" key="4">
    <source>
        <dbReference type="ARBA" id="ARBA00023125"/>
    </source>
</evidence>
<dbReference type="OrthoDB" id="7534596at2759"/>
<reference evidence="7 8" key="1">
    <citation type="journal article" date="2014" name="Curr. Biol.">
        <title>The genome of the clonal raider ant Cerapachys biroi.</title>
        <authorList>
            <person name="Oxley P.R."/>
            <person name="Ji L."/>
            <person name="Fetter-Pruneda I."/>
            <person name="McKenzie S.K."/>
            <person name="Li C."/>
            <person name="Hu H."/>
            <person name="Zhang G."/>
            <person name="Kronauer D.J."/>
        </authorList>
    </citation>
    <scope>NUCLEOTIDE SEQUENCE [LARGE SCALE GENOMIC DNA]</scope>
</reference>
<keyword evidence="3" id="KW-0862">Zinc</keyword>
<evidence type="ECO:0000313" key="8">
    <source>
        <dbReference type="Proteomes" id="UP000053097"/>
    </source>
</evidence>
<organism evidence="7 8">
    <name type="scientific">Ooceraea biroi</name>
    <name type="common">Clonal raider ant</name>
    <name type="synonym">Cerapachys biroi</name>
    <dbReference type="NCBI Taxonomy" id="2015173"/>
    <lineage>
        <taxon>Eukaryota</taxon>
        <taxon>Metazoa</taxon>
        <taxon>Ecdysozoa</taxon>
        <taxon>Arthropoda</taxon>
        <taxon>Hexapoda</taxon>
        <taxon>Insecta</taxon>
        <taxon>Pterygota</taxon>
        <taxon>Neoptera</taxon>
        <taxon>Endopterygota</taxon>
        <taxon>Hymenoptera</taxon>
        <taxon>Apocrita</taxon>
        <taxon>Aculeata</taxon>
        <taxon>Formicoidea</taxon>
        <taxon>Formicidae</taxon>
        <taxon>Dorylinae</taxon>
        <taxon>Ooceraea</taxon>
    </lineage>
</organism>
<dbReference type="SMART" id="SM00692">
    <property type="entry name" value="DM3"/>
    <property type="match status" value="1"/>
</dbReference>
<protein>
    <recommendedName>
        <fullName evidence="6">THAP-type domain-containing protein</fullName>
    </recommendedName>
</protein>
<keyword evidence="2 5" id="KW-0863">Zinc-finger</keyword>
<dbReference type="PROSITE" id="PS50950">
    <property type="entry name" value="ZF_THAP"/>
    <property type="match status" value="1"/>
</dbReference>
<dbReference type="Proteomes" id="UP000053097">
    <property type="component" value="Unassembled WGS sequence"/>
</dbReference>
<evidence type="ECO:0000256" key="1">
    <source>
        <dbReference type="ARBA" id="ARBA00022723"/>
    </source>
</evidence>
<dbReference type="STRING" id="2015173.A0A026WKJ8"/>
<feature type="domain" description="THAP-type" evidence="6">
    <location>
        <begin position="1"/>
        <end position="91"/>
    </location>
</feature>
<dbReference type="Pfam" id="PF05485">
    <property type="entry name" value="THAP"/>
    <property type="match status" value="1"/>
</dbReference>
<dbReference type="EMBL" id="KK107161">
    <property type="protein sequence ID" value="EZA56577.1"/>
    <property type="molecule type" value="Genomic_DNA"/>
</dbReference>
<evidence type="ECO:0000259" key="6">
    <source>
        <dbReference type="PROSITE" id="PS50950"/>
    </source>
</evidence>
<evidence type="ECO:0000313" key="7">
    <source>
        <dbReference type="EMBL" id="EZA56577.1"/>
    </source>
</evidence>
<accession>A0A026WKJ8</accession>